<dbReference type="Proteomes" id="UP001487740">
    <property type="component" value="Unassembled WGS sequence"/>
</dbReference>
<evidence type="ECO:0000313" key="5">
    <source>
        <dbReference type="Proteomes" id="UP001487740"/>
    </source>
</evidence>
<evidence type="ECO:0000256" key="1">
    <source>
        <dbReference type="ARBA" id="ARBA00022529"/>
    </source>
</evidence>
<accession>A0AAW0UAN9</accession>
<evidence type="ECO:0000313" key="4">
    <source>
        <dbReference type="EMBL" id="KAK8397168.1"/>
    </source>
</evidence>
<evidence type="ECO:0008006" key="6">
    <source>
        <dbReference type="Google" id="ProtNLM"/>
    </source>
</evidence>
<dbReference type="InterPro" id="IPR024509">
    <property type="entry name" value="Anti-LPS_factor/Scygonadin"/>
</dbReference>
<sequence length="122" mass="13522">MRSSLLLGLTVVVLLGITVPPCKAGFAITQLMPKIVNAILFTIGQFGTSFSFLGHSCQVETEKQPDGFFTTQMTCTPWITEIGEGRNLDDLEALRTSIQTFIVNAYDDKLFTIEEIEEWLAS</sequence>
<dbReference type="Pfam" id="PF11630">
    <property type="entry name" value="Anti-LPS-SCYG"/>
    <property type="match status" value="1"/>
</dbReference>
<comment type="caution">
    <text evidence="4">The sequence shown here is derived from an EMBL/GenBank/DDBJ whole genome shotgun (WGS) entry which is preliminary data.</text>
</comment>
<evidence type="ECO:0000256" key="3">
    <source>
        <dbReference type="SAM" id="SignalP"/>
    </source>
</evidence>
<feature type="signal peptide" evidence="3">
    <location>
        <begin position="1"/>
        <end position="24"/>
    </location>
</feature>
<name>A0AAW0UAN9_SCYPA</name>
<protein>
    <recommendedName>
        <fullName evidence="6">Anti-lipopolysaccharide factor</fullName>
    </recommendedName>
</protein>
<dbReference type="InterPro" id="IPR038539">
    <property type="entry name" value="Anti-LPS_factor/Scygonadin_sf"/>
</dbReference>
<organism evidence="4 5">
    <name type="scientific">Scylla paramamosain</name>
    <name type="common">Mud crab</name>
    <dbReference type="NCBI Taxonomy" id="85552"/>
    <lineage>
        <taxon>Eukaryota</taxon>
        <taxon>Metazoa</taxon>
        <taxon>Ecdysozoa</taxon>
        <taxon>Arthropoda</taxon>
        <taxon>Crustacea</taxon>
        <taxon>Multicrustacea</taxon>
        <taxon>Malacostraca</taxon>
        <taxon>Eumalacostraca</taxon>
        <taxon>Eucarida</taxon>
        <taxon>Decapoda</taxon>
        <taxon>Pleocyemata</taxon>
        <taxon>Brachyura</taxon>
        <taxon>Eubrachyura</taxon>
        <taxon>Portunoidea</taxon>
        <taxon>Portunidae</taxon>
        <taxon>Portuninae</taxon>
        <taxon>Scylla</taxon>
    </lineage>
</organism>
<evidence type="ECO:0000256" key="2">
    <source>
        <dbReference type="ARBA" id="ARBA00023022"/>
    </source>
</evidence>
<dbReference type="GO" id="GO:0042742">
    <property type="term" value="P:defense response to bacterium"/>
    <property type="evidence" value="ECO:0007669"/>
    <property type="project" value="UniProtKB-KW"/>
</dbReference>
<feature type="chain" id="PRO_5043765975" description="Anti-lipopolysaccharide factor" evidence="3">
    <location>
        <begin position="25"/>
        <end position="122"/>
    </location>
</feature>
<keyword evidence="3" id="KW-0732">Signal</keyword>
<reference evidence="4 5" key="1">
    <citation type="submission" date="2023-03" db="EMBL/GenBank/DDBJ databases">
        <title>High-quality genome of Scylla paramamosain provides insights in environmental adaptation.</title>
        <authorList>
            <person name="Zhang L."/>
        </authorList>
    </citation>
    <scope>NUCLEOTIDE SEQUENCE [LARGE SCALE GENOMIC DNA]</scope>
    <source>
        <strain evidence="4">LZ_2023a</strain>
        <tissue evidence="4">Muscle</tissue>
    </source>
</reference>
<dbReference type="EMBL" id="JARAKH010000014">
    <property type="protein sequence ID" value="KAK8397168.1"/>
    <property type="molecule type" value="Genomic_DNA"/>
</dbReference>
<proteinExistence type="predicted"/>
<dbReference type="AlphaFoldDB" id="A0AAW0UAN9"/>
<gene>
    <name evidence="4" type="ORF">O3P69_004703</name>
</gene>
<keyword evidence="2" id="KW-0044">Antibiotic</keyword>
<dbReference type="Gene3D" id="3.30.160.320">
    <property type="match status" value="1"/>
</dbReference>
<keyword evidence="1" id="KW-0929">Antimicrobial</keyword>
<keyword evidence="5" id="KW-1185">Reference proteome</keyword>